<sequence>MGGDLELMVVLWSMLINKSARLIELIEEVGLGLDEGVEQLFGDGYIMEMKNIGVAQELVEFYKMHKTSIPDEFPYELGYIDVEGCSNVPKKETYGVNNVEANIWPIDVLEA</sequence>
<keyword evidence="2" id="KW-1185">Reference proteome</keyword>
<protein>
    <submittedName>
        <fullName evidence="1">Uncharacterized protein</fullName>
    </submittedName>
</protein>
<evidence type="ECO:0000313" key="1">
    <source>
        <dbReference type="EMBL" id="MED6153475.1"/>
    </source>
</evidence>
<organism evidence="1 2">
    <name type="scientific">Stylosanthes scabra</name>
    <dbReference type="NCBI Taxonomy" id="79078"/>
    <lineage>
        <taxon>Eukaryota</taxon>
        <taxon>Viridiplantae</taxon>
        <taxon>Streptophyta</taxon>
        <taxon>Embryophyta</taxon>
        <taxon>Tracheophyta</taxon>
        <taxon>Spermatophyta</taxon>
        <taxon>Magnoliopsida</taxon>
        <taxon>eudicotyledons</taxon>
        <taxon>Gunneridae</taxon>
        <taxon>Pentapetalae</taxon>
        <taxon>rosids</taxon>
        <taxon>fabids</taxon>
        <taxon>Fabales</taxon>
        <taxon>Fabaceae</taxon>
        <taxon>Papilionoideae</taxon>
        <taxon>50 kb inversion clade</taxon>
        <taxon>dalbergioids sensu lato</taxon>
        <taxon>Dalbergieae</taxon>
        <taxon>Pterocarpus clade</taxon>
        <taxon>Stylosanthes</taxon>
    </lineage>
</organism>
<proteinExistence type="predicted"/>
<gene>
    <name evidence="1" type="ORF">PIB30_102337</name>
</gene>
<reference evidence="1 2" key="1">
    <citation type="journal article" date="2023" name="Plants (Basel)">
        <title>Bridging the Gap: Combining Genomics and Transcriptomics Approaches to Understand Stylosanthes scabra, an Orphan Legume from the Brazilian Caatinga.</title>
        <authorList>
            <person name="Ferreira-Neto J.R.C."/>
            <person name="da Silva M.D."/>
            <person name="Binneck E."/>
            <person name="de Melo N.F."/>
            <person name="da Silva R.H."/>
            <person name="de Melo A.L.T.M."/>
            <person name="Pandolfi V."/>
            <person name="Bustamante F.O."/>
            <person name="Brasileiro-Vidal A.C."/>
            <person name="Benko-Iseppon A.M."/>
        </authorList>
    </citation>
    <scope>NUCLEOTIDE SEQUENCE [LARGE SCALE GENOMIC DNA]</scope>
    <source>
        <tissue evidence="1">Leaves</tissue>
    </source>
</reference>
<comment type="caution">
    <text evidence="1">The sequence shown here is derived from an EMBL/GenBank/DDBJ whole genome shotgun (WGS) entry which is preliminary data.</text>
</comment>
<dbReference type="Proteomes" id="UP001341840">
    <property type="component" value="Unassembled WGS sequence"/>
</dbReference>
<dbReference type="EMBL" id="JASCZI010093759">
    <property type="protein sequence ID" value="MED6153475.1"/>
    <property type="molecule type" value="Genomic_DNA"/>
</dbReference>
<evidence type="ECO:0000313" key="2">
    <source>
        <dbReference type="Proteomes" id="UP001341840"/>
    </source>
</evidence>
<name>A0ABU6TYG4_9FABA</name>
<accession>A0ABU6TYG4</accession>